<evidence type="ECO:0000256" key="6">
    <source>
        <dbReference type="ARBA" id="ARBA00022475"/>
    </source>
</evidence>
<evidence type="ECO:0000256" key="9">
    <source>
        <dbReference type="ARBA" id="ARBA00023136"/>
    </source>
</evidence>
<comment type="subcellular location">
    <subcellularLocation>
        <location evidence="2">Cell membrane</location>
        <topology evidence="2">Multi-pass membrane protein</topology>
    </subcellularLocation>
</comment>
<feature type="transmembrane region" description="Helical" evidence="10">
    <location>
        <begin position="12"/>
        <end position="32"/>
    </location>
</feature>
<feature type="transmembrane region" description="Helical" evidence="10">
    <location>
        <begin position="174"/>
        <end position="191"/>
    </location>
</feature>
<evidence type="ECO:0000313" key="12">
    <source>
        <dbReference type="Proteomes" id="UP000287022"/>
    </source>
</evidence>
<feature type="transmembrane region" description="Helical" evidence="10">
    <location>
        <begin position="128"/>
        <end position="146"/>
    </location>
</feature>
<keyword evidence="9 10" id="KW-0472">Membrane</keyword>
<feature type="transmembrane region" description="Helical" evidence="10">
    <location>
        <begin position="102"/>
        <end position="122"/>
    </location>
</feature>
<keyword evidence="12" id="KW-1185">Reference proteome</keyword>
<keyword evidence="6" id="KW-1003">Cell membrane</keyword>
<evidence type="ECO:0000256" key="3">
    <source>
        <dbReference type="ARBA" id="ARBA00006669"/>
    </source>
</evidence>
<keyword evidence="8 10" id="KW-1133">Transmembrane helix</keyword>
<accession>A0A432Z2G8</accession>
<comment type="function">
    <text evidence="1">Required for nicotinamide riboside transport across the inner membrane.</text>
</comment>
<gene>
    <name evidence="11" type="ORF">CWI80_09835</name>
</gene>
<name>A0A432Z2G8_9GAMM</name>
<organism evidence="11 12">
    <name type="scientific">Pseudidiomarina sediminum</name>
    <dbReference type="NCBI Taxonomy" id="431675"/>
    <lineage>
        <taxon>Bacteria</taxon>
        <taxon>Pseudomonadati</taxon>
        <taxon>Pseudomonadota</taxon>
        <taxon>Gammaproteobacteria</taxon>
        <taxon>Alteromonadales</taxon>
        <taxon>Idiomarinaceae</taxon>
        <taxon>Pseudidiomarina</taxon>
    </lineage>
</organism>
<dbReference type="PANTHER" id="PTHR36122">
    <property type="entry name" value="NICOTINAMIDE RIBOSIDE TRANSPORTER PNUC"/>
    <property type="match status" value="1"/>
</dbReference>
<dbReference type="NCBIfam" id="TIGR01528">
    <property type="entry name" value="NMN_trans_PnuC"/>
    <property type="match status" value="1"/>
</dbReference>
<evidence type="ECO:0000256" key="4">
    <source>
        <dbReference type="ARBA" id="ARBA00017522"/>
    </source>
</evidence>
<evidence type="ECO:0000313" key="11">
    <source>
        <dbReference type="EMBL" id="RUO72092.1"/>
    </source>
</evidence>
<dbReference type="EMBL" id="PIQE01000003">
    <property type="protein sequence ID" value="RUO72092.1"/>
    <property type="molecule type" value="Genomic_DNA"/>
</dbReference>
<dbReference type="InterPro" id="IPR006419">
    <property type="entry name" value="NMN_transpt_PnuC"/>
</dbReference>
<reference evidence="12" key="1">
    <citation type="journal article" date="2018" name="Front. Microbiol.">
        <title>Genome-Based Analysis Reveals the Taxonomy and Diversity of the Family Idiomarinaceae.</title>
        <authorList>
            <person name="Liu Y."/>
            <person name="Lai Q."/>
            <person name="Shao Z."/>
        </authorList>
    </citation>
    <scope>NUCLEOTIDE SEQUENCE [LARGE SCALE GENOMIC DNA]</scope>
    <source>
        <strain evidence="12">c121</strain>
    </source>
</reference>
<protein>
    <recommendedName>
        <fullName evidence="4">Nicotinamide riboside transporter PnuC</fullName>
    </recommendedName>
</protein>
<proteinExistence type="inferred from homology"/>
<dbReference type="AlphaFoldDB" id="A0A432Z2G8"/>
<evidence type="ECO:0000256" key="8">
    <source>
        <dbReference type="ARBA" id="ARBA00022989"/>
    </source>
</evidence>
<evidence type="ECO:0000256" key="10">
    <source>
        <dbReference type="SAM" id="Phobius"/>
    </source>
</evidence>
<dbReference type="PANTHER" id="PTHR36122:SF2">
    <property type="entry name" value="NICOTINAMIDE RIBOSIDE TRANSPORTER PNUC"/>
    <property type="match status" value="1"/>
</dbReference>
<comment type="similarity">
    <text evidence="3">Belongs to the nicotinamide ribonucleoside (NR) uptake permease (TC 4.B.1) family.</text>
</comment>
<feature type="transmembrane region" description="Helical" evidence="10">
    <location>
        <begin position="39"/>
        <end position="58"/>
    </location>
</feature>
<feature type="transmembrane region" description="Helical" evidence="10">
    <location>
        <begin position="64"/>
        <end position="81"/>
    </location>
</feature>
<dbReference type="GO" id="GO:0034257">
    <property type="term" value="F:nicotinamide riboside transmembrane transporter activity"/>
    <property type="evidence" value="ECO:0007669"/>
    <property type="project" value="InterPro"/>
</dbReference>
<dbReference type="STRING" id="1122124.GCA_000423165_01952"/>
<keyword evidence="5" id="KW-0813">Transport</keyword>
<dbReference type="Proteomes" id="UP000287022">
    <property type="component" value="Unassembled WGS sequence"/>
</dbReference>
<dbReference type="RefSeq" id="WP_051206919.1">
    <property type="nucleotide sequence ID" value="NZ_JAHVIQ010000002.1"/>
</dbReference>
<evidence type="ECO:0000256" key="2">
    <source>
        <dbReference type="ARBA" id="ARBA00004651"/>
    </source>
</evidence>
<comment type="caution">
    <text evidence="11">The sequence shown here is derived from an EMBL/GenBank/DDBJ whole genome shotgun (WGS) entry which is preliminary data.</text>
</comment>
<evidence type="ECO:0000256" key="1">
    <source>
        <dbReference type="ARBA" id="ARBA00002672"/>
    </source>
</evidence>
<dbReference type="Pfam" id="PF04973">
    <property type="entry name" value="NMN_transporter"/>
    <property type="match status" value="1"/>
</dbReference>
<dbReference type="GO" id="GO:0005886">
    <property type="term" value="C:plasma membrane"/>
    <property type="evidence" value="ECO:0007669"/>
    <property type="project" value="UniProtKB-SubCell"/>
</dbReference>
<evidence type="ECO:0000256" key="5">
    <source>
        <dbReference type="ARBA" id="ARBA00022448"/>
    </source>
</evidence>
<evidence type="ECO:0000256" key="7">
    <source>
        <dbReference type="ARBA" id="ARBA00022692"/>
    </source>
</evidence>
<keyword evidence="7 10" id="KW-0812">Transmembrane</keyword>
<sequence>MMTFLVELGEQVAATSFLEWVAVVLAVIYLVLAAHQSLWCWYAAAVSCAIYTHLMFAANLYMETVLQLIYIALAVYGWWQWRFGRGSTLASEVRSLSWQWHLAMSLVMAAIAAVIAMLLTAYTSADAVWLDTYTTVFSLFATWLLSRKQFANWWYWLVIDSVYVYLYASKGFVVTGALYFVYLILVCYAMWQWRITEQADKGAAAVAR</sequence>